<dbReference type="GeneID" id="110771497"/>
<keyword evidence="1" id="KW-1185">Reference proteome</keyword>
<name>A0A6P5TXH6_PRUAV</name>
<dbReference type="AlphaFoldDB" id="A0A6P5TXH6"/>
<evidence type="ECO:0000313" key="1">
    <source>
        <dbReference type="Proteomes" id="UP000515124"/>
    </source>
</evidence>
<protein>
    <submittedName>
        <fullName evidence="2">Uncharacterized protein LOC110771497</fullName>
    </submittedName>
</protein>
<dbReference type="RefSeq" id="XP_021831499.1">
    <property type="nucleotide sequence ID" value="XM_021975807.1"/>
</dbReference>
<proteinExistence type="predicted"/>
<organism evidence="1 2">
    <name type="scientific">Prunus avium</name>
    <name type="common">Cherry</name>
    <name type="synonym">Cerasus avium</name>
    <dbReference type="NCBI Taxonomy" id="42229"/>
    <lineage>
        <taxon>Eukaryota</taxon>
        <taxon>Viridiplantae</taxon>
        <taxon>Streptophyta</taxon>
        <taxon>Embryophyta</taxon>
        <taxon>Tracheophyta</taxon>
        <taxon>Spermatophyta</taxon>
        <taxon>Magnoliopsida</taxon>
        <taxon>eudicotyledons</taxon>
        <taxon>Gunneridae</taxon>
        <taxon>Pentapetalae</taxon>
        <taxon>rosids</taxon>
        <taxon>fabids</taxon>
        <taxon>Rosales</taxon>
        <taxon>Rosaceae</taxon>
        <taxon>Amygdaloideae</taxon>
        <taxon>Amygdaleae</taxon>
        <taxon>Prunus</taxon>
    </lineage>
</organism>
<reference evidence="2" key="1">
    <citation type="submission" date="2025-08" db="UniProtKB">
        <authorList>
            <consortium name="RefSeq"/>
        </authorList>
    </citation>
    <scope>IDENTIFICATION</scope>
</reference>
<dbReference type="InterPro" id="IPR021109">
    <property type="entry name" value="Peptidase_aspartic_dom_sf"/>
</dbReference>
<dbReference type="PANTHER" id="PTHR33067:SF9">
    <property type="entry name" value="RNA-DIRECTED DNA POLYMERASE"/>
    <property type="match status" value="1"/>
</dbReference>
<dbReference type="Proteomes" id="UP000515124">
    <property type="component" value="Unplaced"/>
</dbReference>
<dbReference type="Gene3D" id="2.40.70.10">
    <property type="entry name" value="Acid Proteases"/>
    <property type="match status" value="1"/>
</dbReference>
<gene>
    <name evidence="2" type="primary">LOC110771497</name>
</gene>
<dbReference type="KEGG" id="pavi:110771497"/>
<accession>A0A6P5TXH6</accession>
<dbReference type="PANTHER" id="PTHR33067">
    <property type="entry name" value="RNA-DIRECTED DNA POLYMERASE-RELATED"/>
    <property type="match status" value="1"/>
</dbReference>
<sequence>MPPAPYVPPIPFPSRLKEAKQDKPFKEIYDILSKVNINLPLLDIVEQIPAYGKFIRNLKTHKLNFAPNEEVKLNKNVSVVLQRKLPLKLEDPDNFDIPINIRDKKVGRAMLDLGASINLMPYSVYQKIGLEGMKKTSICLEPADHSIKYPKCIVEDILV</sequence>
<evidence type="ECO:0000313" key="2">
    <source>
        <dbReference type="RefSeq" id="XP_021831499.1"/>
    </source>
</evidence>